<feature type="signal peptide" evidence="1">
    <location>
        <begin position="1"/>
        <end position="26"/>
    </location>
</feature>
<dbReference type="AlphaFoldDB" id="A0A1S6J465"/>
<organism evidence="2 3">
    <name type="scientific">Streptomyces pactum</name>
    <dbReference type="NCBI Taxonomy" id="68249"/>
    <lineage>
        <taxon>Bacteria</taxon>
        <taxon>Bacillati</taxon>
        <taxon>Actinomycetota</taxon>
        <taxon>Actinomycetes</taxon>
        <taxon>Kitasatosporales</taxon>
        <taxon>Streptomycetaceae</taxon>
        <taxon>Streptomyces</taxon>
    </lineage>
</organism>
<proteinExistence type="predicted"/>
<evidence type="ECO:0000256" key="1">
    <source>
        <dbReference type="SAM" id="SignalP"/>
    </source>
</evidence>
<dbReference type="KEGG" id="spac:B1H29_06075"/>
<protein>
    <recommendedName>
        <fullName evidence="4">Secreted protein</fullName>
    </recommendedName>
</protein>
<evidence type="ECO:0000313" key="2">
    <source>
        <dbReference type="EMBL" id="AQS66549.1"/>
    </source>
</evidence>
<keyword evidence="3" id="KW-1185">Reference proteome</keyword>
<dbReference type="OrthoDB" id="4303498at2"/>
<dbReference type="Proteomes" id="UP000189443">
    <property type="component" value="Chromosome"/>
</dbReference>
<dbReference type="EMBL" id="CP019724">
    <property type="protein sequence ID" value="AQS66549.1"/>
    <property type="molecule type" value="Genomic_DNA"/>
</dbReference>
<keyword evidence="1" id="KW-0732">Signal</keyword>
<sequence length="178" mass="19861">MRIRSAIFSLGIAAACTGLTATTAAAYNDSDLDWETWARWTSDCRNGEYNDPCAVRTPGELDGTFFKHDSGGKGIKLVMYKGSKTIAQVEFHPYDEVLHVYDGVNDGDTVYVRLRWNDDYSPGDDATYWAPGTSASVDHHSIQLDGDDDIDEGNTVQLRVYDDKALNDPITDWYYLKA</sequence>
<accession>A0A1S6J465</accession>
<feature type="chain" id="PRO_5010568161" description="Secreted protein" evidence="1">
    <location>
        <begin position="27"/>
        <end position="178"/>
    </location>
</feature>
<evidence type="ECO:0000313" key="3">
    <source>
        <dbReference type="Proteomes" id="UP000189443"/>
    </source>
</evidence>
<name>A0A1S6J465_9ACTN</name>
<evidence type="ECO:0008006" key="4">
    <source>
        <dbReference type="Google" id="ProtNLM"/>
    </source>
</evidence>
<reference evidence="2 3" key="1">
    <citation type="submission" date="2017-02" db="EMBL/GenBank/DDBJ databases">
        <title>Streptomyces pactum ACT12 Genome sequencing and assembly.</title>
        <authorList>
            <person name="Xue Q."/>
            <person name="Yan X."/>
            <person name="Jia L."/>
            <person name="Yan H."/>
        </authorList>
    </citation>
    <scope>NUCLEOTIDE SEQUENCE [LARGE SCALE GENOMIC DNA]</scope>
    <source>
        <strain evidence="2 3">ACT12</strain>
    </source>
</reference>
<dbReference type="PROSITE" id="PS51257">
    <property type="entry name" value="PROKAR_LIPOPROTEIN"/>
    <property type="match status" value="1"/>
</dbReference>
<gene>
    <name evidence="2" type="ORF">B1H29_06075</name>
</gene>
<dbReference type="RefSeq" id="WP_055419248.1">
    <property type="nucleotide sequence ID" value="NZ_CP019724.1"/>
</dbReference>